<evidence type="ECO:0000256" key="5">
    <source>
        <dbReference type="ARBA" id="ARBA00022989"/>
    </source>
</evidence>
<dbReference type="InterPro" id="IPR050601">
    <property type="entry name" value="CPA3_antiporter_subunitC"/>
</dbReference>
<name>A0ABS9TWQ6_9MICC</name>
<keyword evidence="4 8" id="KW-0812">Transmembrane</keyword>
<sequence>MNPNVTLLIISGVLFACGIYLVLERSLTRVLLGLMMLTNGANLLLLTTCGYAGLAPIFAKGTDPRAYTDPLPEAFVLTSIVISFAVTGFMLALVYRTWQLGRGDEVADDLEDRRVAAQTGSQPEEDAILPEDVSEFMDREEAAAADRAAVHSARQKVMAREAAVPLGAAHDPAPDGVARDGEDAE</sequence>
<evidence type="ECO:0000313" key="10">
    <source>
        <dbReference type="Proteomes" id="UP001202922"/>
    </source>
</evidence>
<dbReference type="Proteomes" id="UP001202922">
    <property type="component" value="Unassembled WGS sequence"/>
</dbReference>
<keyword evidence="6 8" id="KW-0472">Membrane</keyword>
<dbReference type="NCBIfam" id="NF005929">
    <property type="entry name" value="PRK07946.1"/>
    <property type="match status" value="1"/>
</dbReference>
<accession>A0ABS9TWQ6</accession>
<gene>
    <name evidence="9" type="ORF">L0M17_02390</name>
</gene>
<evidence type="ECO:0000256" key="7">
    <source>
        <dbReference type="SAM" id="MobiDB-lite"/>
    </source>
</evidence>
<feature type="transmembrane region" description="Helical" evidence="8">
    <location>
        <begin position="6"/>
        <end position="23"/>
    </location>
</feature>
<comment type="subcellular location">
    <subcellularLocation>
        <location evidence="1">Cell membrane</location>
        <topology evidence="1">Multi-pass membrane protein</topology>
    </subcellularLocation>
</comment>
<evidence type="ECO:0000256" key="1">
    <source>
        <dbReference type="ARBA" id="ARBA00004651"/>
    </source>
</evidence>
<organism evidence="9 10">
    <name type="scientific">Sinomonas terrae</name>
    <dbReference type="NCBI Taxonomy" id="2908838"/>
    <lineage>
        <taxon>Bacteria</taxon>
        <taxon>Bacillati</taxon>
        <taxon>Actinomycetota</taxon>
        <taxon>Actinomycetes</taxon>
        <taxon>Micrococcales</taxon>
        <taxon>Micrococcaceae</taxon>
        <taxon>Sinomonas</taxon>
    </lineage>
</organism>
<protein>
    <submittedName>
        <fullName evidence="9">Na(+)/H(+) antiporter subunit C</fullName>
    </submittedName>
</protein>
<comment type="caution">
    <text evidence="9">The sequence shown here is derived from an EMBL/GenBank/DDBJ whole genome shotgun (WGS) entry which is preliminary data.</text>
</comment>
<feature type="transmembrane region" description="Helical" evidence="8">
    <location>
        <begin position="30"/>
        <end position="54"/>
    </location>
</feature>
<evidence type="ECO:0000256" key="8">
    <source>
        <dbReference type="SAM" id="Phobius"/>
    </source>
</evidence>
<keyword evidence="10" id="KW-1185">Reference proteome</keyword>
<dbReference type="EMBL" id="JAKZBV010000001">
    <property type="protein sequence ID" value="MCH6468843.1"/>
    <property type="molecule type" value="Genomic_DNA"/>
</dbReference>
<keyword evidence="5 8" id="KW-1133">Transmembrane helix</keyword>
<reference evidence="9 10" key="1">
    <citation type="submission" date="2022-03" db="EMBL/GenBank/DDBJ databases">
        <title>Sinomonas sp. isolated from a soil.</title>
        <authorList>
            <person name="Han J."/>
            <person name="Kim D.-U."/>
        </authorList>
    </citation>
    <scope>NUCLEOTIDE SEQUENCE [LARGE SCALE GENOMIC DNA]</scope>
    <source>
        <strain evidence="9 10">5-5</strain>
    </source>
</reference>
<dbReference type="PANTHER" id="PTHR34583:SF2">
    <property type="entry name" value="ANTIPORTER SUBUNIT MNHC2-RELATED"/>
    <property type="match status" value="1"/>
</dbReference>
<dbReference type="RefSeq" id="WP_241050866.1">
    <property type="nucleotide sequence ID" value="NZ_JAKZBV010000001.1"/>
</dbReference>
<proteinExistence type="inferred from homology"/>
<keyword evidence="3" id="KW-1003">Cell membrane</keyword>
<evidence type="ECO:0000313" key="9">
    <source>
        <dbReference type="EMBL" id="MCH6468843.1"/>
    </source>
</evidence>
<evidence type="ECO:0000256" key="3">
    <source>
        <dbReference type="ARBA" id="ARBA00022475"/>
    </source>
</evidence>
<comment type="similarity">
    <text evidence="2">Belongs to the CPA3 antiporters (TC 2.A.63) subunit C family.</text>
</comment>
<evidence type="ECO:0000256" key="6">
    <source>
        <dbReference type="ARBA" id="ARBA00023136"/>
    </source>
</evidence>
<feature type="region of interest" description="Disordered" evidence="7">
    <location>
        <begin position="163"/>
        <end position="185"/>
    </location>
</feature>
<dbReference type="PANTHER" id="PTHR34583">
    <property type="entry name" value="ANTIPORTER SUBUNIT MNHC2-RELATED"/>
    <property type="match status" value="1"/>
</dbReference>
<feature type="transmembrane region" description="Helical" evidence="8">
    <location>
        <begin position="74"/>
        <end position="95"/>
    </location>
</feature>
<evidence type="ECO:0000256" key="2">
    <source>
        <dbReference type="ARBA" id="ARBA00010388"/>
    </source>
</evidence>
<dbReference type="InterPro" id="IPR039428">
    <property type="entry name" value="NUOK/Mnh_C1-like"/>
</dbReference>
<dbReference type="Pfam" id="PF00420">
    <property type="entry name" value="Oxidored_q2"/>
    <property type="match status" value="1"/>
</dbReference>
<evidence type="ECO:0000256" key="4">
    <source>
        <dbReference type="ARBA" id="ARBA00022692"/>
    </source>
</evidence>
<dbReference type="Gene3D" id="1.10.287.3510">
    <property type="match status" value="1"/>
</dbReference>